<evidence type="ECO:0000256" key="13">
    <source>
        <dbReference type="ARBA" id="ARBA00047558"/>
    </source>
</evidence>
<evidence type="ECO:0000256" key="12">
    <source>
        <dbReference type="ARBA" id="ARBA00023180"/>
    </source>
</evidence>
<dbReference type="Gene3D" id="3.30.200.20">
    <property type="entry name" value="Phosphorylase Kinase, domain 1"/>
    <property type="match status" value="1"/>
</dbReference>
<keyword evidence="3" id="KW-0808">Transferase</keyword>
<dbReference type="FunFam" id="1.10.510.10:FF:000084">
    <property type="entry name" value="Wall-associated receptor kinase 2"/>
    <property type="match status" value="1"/>
</dbReference>
<evidence type="ECO:0000256" key="8">
    <source>
        <dbReference type="ARBA" id="ARBA00022840"/>
    </source>
</evidence>
<comment type="catalytic activity">
    <reaction evidence="13">
        <text>L-seryl-[protein] + ATP = O-phospho-L-seryl-[protein] + ADP + H(+)</text>
        <dbReference type="Rhea" id="RHEA:17989"/>
        <dbReference type="Rhea" id="RHEA-COMP:9863"/>
        <dbReference type="Rhea" id="RHEA-COMP:11604"/>
        <dbReference type="ChEBI" id="CHEBI:15378"/>
        <dbReference type="ChEBI" id="CHEBI:29999"/>
        <dbReference type="ChEBI" id="CHEBI:30616"/>
        <dbReference type="ChEBI" id="CHEBI:83421"/>
        <dbReference type="ChEBI" id="CHEBI:456216"/>
    </reaction>
</comment>
<dbReference type="GO" id="GO:0005509">
    <property type="term" value="F:calcium ion binding"/>
    <property type="evidence" value="ECO:0007669"/>
    <property type="project" value="InterPro"/>
</dbReference>
<evidence type="ECO:0000256" key="3">
    <source>
        <dbReference type="ARBA" id="ARBA00022679"/>
    </source>
</evidence>
<dbReference type="SUPFAM" id="SSF56112">
    <property type="entry name" value="Protein kinase-like (PK-like)"/>
    <property type="match status" value="1"/>
</dbReference>
<dbReference type="EMBL" id="VOIH02000003">
    <property type="protein sequence ID" value="KAF3451042.1"/>
    <property type="molecule type" value="Genomic_DNA"/>
</dbReference>
<evidence type="ECO:0000256" key="17">
    <source>
        <dbReference type="SAM" id="SignalP"/>
    </source>
</evidence>
<dbReference type="Pfam" id="PF13947">
    <property type="entry name" value="GUB_WAK_bind"/>
    <property type="match status" value="1"/>
</dbReference>
<evidence type="ECO:0000256" key="6">
    <source>
        <dbReference type="ARBA" id="ARBA00022741"/>
    </source>
</evidence>
<reference evidence="19" key="1">
    <citation type="submission" date="2020-03" db="EMBL/GenBank/DDBJ databases">
        <title>A high-quality chromosome-level genome assembly of a woody plant with both climbing and erect habits, Rhamnella rubrinervis.</title>
        <authorList>
            <person name="Lu Z."/>
            <person name="Yang Y."/>
            <person name="Zhu X."/>
            <person name="Sun Y."/>
        </authorList>
    </citation>
    <scope>NUCLEOTIDE SEQUENCE</scope>
    <source>
        <strain evidence="19">BYM</strain>
        <tissue evidence="19">Leaf</tissue>
    </source>
</reference>
<dbReference type="GO" id="GO:0007166">
    <property type="term" value="P:cell surface receptor signaling pathway"/>
    <property type="evidence" value="ECO:0007669"/>
    <property type="project" value="InterPro"/>
</dbReference>
<sequence>MAAIVMVIRSFLIMQLIVFAATAAAATDSCERRCGDVDIPYPFGTTASCALDKKFLINCTGSSGQDIPIYGKNLVVSNISIENHEMSIMSYVARKCYNESKNRPSLRVSMFTISSSRNKFTVMGCDSYAYLFGNQNNNQNYSTGCFTRCENLAQVSADGSCSGIGCCQIDIPPGLKNISVDVYSFDGQKNVKNFNPCTYAFVVEEDRFSFSQAYLGNFTEERQPLVLDWAIDVNTCDKGLQDQGRPFCPCGGNSTTHHLNDSSEYYCNCMDGYTGNPYTREGCQDIDECQNHKHNCSANEDCVNLQGNFTCKPKDDQLLVIKVTVDVAVGLIALVVSGSWLYLVFKRRKLIKLKEKFFEQNGGYILQQRLSGQLEYSNDTAKIFTEEELRKATLNYDASTIIGRGGFGTVYKGVLADNKIVAIKKSKIVDQSQTEQFINEVIVLSRINHRNVVKLLGCCLETEVPLLVYEFVPNGTLFENIHEDKKALNLNWEVRLGIAAETAGALSYLHSAASTPIIHRDIKSSNILLDKYTAKVSDFGASRLVPLDQTEVATMVQGTLGYLDPEYLHTNQLTEKSDVYSFGVVVVELLTGKKALSFDRPEEEMNLAKYFLHSLKQGRLFEIVESNIVKEENREQVQEVAELAKRCLNLRGDDRPTMKEIAMELEGLRKMKKHPWVTTSAEHSNMEEVQYLLAETSINSNDYYQHQYNDGSIANAAYDSIRDHLALDFSGR</sequence>
<dbReference type="Gene3D" id="2.10.25.10">
    <property type="entry name" value="Laminin"/>
    <property type="match status" value="1"/>
</dbReference>
<feature type="transmembrane region" description="Helical" evidence="16">
    <location>
        <begin position="327"/>
        <end position="345"/>
    </location>
</feature>
<dbReference type="OrthoDB" id="4062651at2759"/>
<feature type="domain" description="Protein kinase" evidence="18">
    <location>
        <begin position="396"/>
        <end position="677"/>
    </location>
</feature>
<dbReference type="FunFam" id="3.30.200.20:FF:000043">
    <property type="entry name" value="Wall-associated receptor kinase 2"/>
    <property type="match status" value="1"/>
</dbReference>
<dbReference type="PROSITE" id="PS01187">
    <property type="entry name" value="EGF_CA"/>
    <property type="match status" value="1"/>
</dbReference>
<comment type="catalytic activity">
    <reaction evidence="14">
        <text>L-threonyl-[protein] + ATP = O-phospho-L-threonyl-[protein] + ADP + H(+)</text>
        <dbReference type="Rhea" id="RHEA:46608"/>
        <dbReference type="Rhea" id="RHEA-COMP:11060"/>
        <dbReference type="Rhea" id="RHEA-COMP:11605"/>
        <dbReference type="ChEBI" id="CHEBI:15378"/>
        <dbReference type="ChEBI" id="CHEBI:30013"/>
        <dbReference type="ChEBI" id="CHEBI:30616"/>
        <dbReference type="ChEBI" id="CHEBI:61977"/>
        <dbReference type="ChEBI" id="CHEBI:456216"/>
    </reaction>
</comment>
<dbReference type="InterPro" id="IPR011009">
    <property type="entry name" value="Kinase-like_dom_sf"/>
</dbReference>
<comment type="subcellular location">
    <subcellularLocation>
        <location evidence="1">Membrane</location>
        <topology evidence="1">Single-pass type I membrane protein</topology>
    </subcellularLocation>
</comment>
<feature type="binding site" evidence="15">
    <location>
        <position position="425"/>
    </location>
    <ligand>
        <name>ATP</name>
        <dbReference type="ChEBI" id="CHEBI:30616"/>
    </ligand>
</feature>
<keyword evidence="6 15" id="KW-0547">Nucleotide-binding</keyword>
<dbReference type="InterPro" id="IPR045274">
    <property type="entry name" value="WAK-like"/>
</dbReference>
<dbReference type="PROSITE" id="PS50011">
    <property type="entry name" value="PROTEIN_KINASE_DOM"/>
    <property type="match status" value="1"/>
</dbReference>
<comment type="caution">
    <text evidence="19">The sequence shown here is derived from an EMBL/GenBank/DDBJ whole genome shotgun (WGS) entry which is preliminary data.</text>
</comment>
<evidence type="ECO:0000256" key="5">
    <source>
        <dbReference type="ARBA" id="ARBA00022729"/>
    </source>
</evidence>
<keyword evidence="11" id="KW-1015">Disulfide bond</keyword>
<dbReference type="InterPro" id="IPR049883">
    <property type="entry name" value="NOTCH1_EGF-like"/>
</dbReference>
<keyword evidence="2" id="KW-0723">Serine/threonine-protein kinase</keyword>
<dbReference type="PANTHER" id="PTHR27005:SF468">
    <property type="entry name" value="OS01G0310500 PROTEIN"/>
    <property type="match status" value="1"/>
</dbReference>
<dbReference type="Proteomes" id="UP000796880">
    <property type="component" value="Unassembled WGS sequence"/>
</dbReference>
<keyword evidence="4 16" id="KW-0812">Transmembrane</keyword>
<evidence type="ECO:0000313" key="20">
    <source>
        <dbReference type="Proteomes" id="UP000796880"/>
    </source>
</evidence>
<evidence type="ECO:0000256" key="10">
    <source>
        <dbReference type="ARBA" id="ARBA00023136"/>
    </source>
</evidence>
<keyword evidence="9 16" id="KW-1133">Transmembrane helix</keyword>
<dbReference type="GO" id="GO:0005886">
    <property type="term" value="C:plasma membrane"/>
    <property type="evidence" value="ECO:0007669"/>
    <property type="project" value="TreeGrafter"/>
</dbReference>
<evidence type="ECO:0000256" key="2">
    <source>
        <dbReference type="ARBA" id="ARBA00022527"/>
    </source>
</evidence>
<evidence type="ECO:0000256" key="1">
    <source>
        <dbReference type="ARBA" id="ARBA00004479"/>
    </source>
</evidence>
<keyword evidence="8 15" id="KW-0067">ATP-binding</keyword>
<feature type="chain" id="PRO_5035437260" description="Protein kinase domain-containing protein" evidence="17">
    <location>
        <begin position="27"/>
        <end position="732"/>
    </location>
</feature>
<dbReference type="GO" id="GO:0004674">
    <property type="term" value="F:protein serine/threonine kinase activity"/>
    <property type="evidence" value="ECO:0007669"/>
    <property type="project" value="UniProtKB-KW"/>
</dbReference>
<name>A0A8K0MM33_9ROSA</name>
<evidence type="ECO:0000256" key="16">
    <source>
        <dbReference type="SAM" id="Phobius"/>
    </source>
</evidence>
<dbReference type="Gene3D" id="1.10.510.10">
    <property type="entry name" value="Transferase(Phosphotransferase) domain 1"/>
    <property type="match status" value="1"/>
</dbReference>
<keyword evidence="7" id="KW-0418">Kinase</keyword>
<protein>
    <recommendedName>
        <fullName evidence="18">Protein kinase domain-containing protein</fullName>
    </recommendedName>
</protein>
<dbReference type="InterPro" id="IPR013695">
    <property type="entry name" value="WAK"/>
</dbReference>
<dbReference type="GO" id="GO:0005524">
    <property type="term" value="F:ATP binding"/>
    <property type="evidence" value="ECO:0007669"/>
    <property type="project" value="UniProtKB-UniRule"/>
</dbReference>
<evidence type="ECO:0000256" key="4">
    <source>
        <dbReference type="ARBA" id="ARBA00022692"/>
    </source>
</evidence>
<dbReference type="PROSITE" id="PS00107">
    <property type="entry name" value="PROTEIN_KINASE_ATP"/>
    <property type="match status" value="1"/>
</dbReference>
<dbReference type="InterPro" id="IPR008271">
    <property type="entry name" value="Ser/Thr_kinase_AS"/>
</dbReference>
<dbReference type="SMART" id="SM00220">
    <property type="entry name" value="S_TKc"/>
    <property type="match status" value="1"/>
</dbReference>
<dbReference type="InterPro" id="IPR018097">
    <property type="entry name" value="EGF_Ca-bd_CS"/>
</dbReference>
<dbReference type="InterPro" id="IPR025287">
    <property type="entry name" value="WAK_GUB"/>
</dbReference>
<dbReference type="Pfam" id="PF07645">
    <property type="entry name" value="EGF_CA"/>
    <property type="match status" value="1"/>
</dbReference>
<dbReference type="CDD" id="cd14066">
    <property type="entry name" value="STKc_IRAK"/>
    <property type="match status" value="1"/>
</dbReference>
<keyword evidence="5 17" id="KW-0732">Signal</keyword>
<organism evidence="19 20">
    <name type="scientific">Rhamnella rubrinervis</name>
    <dbReference type="NCBI Taxonomy" id="2594499"/>
    <lineage>
        <taxon>Eukaryota</taxon>
        <taxon>Viridiplantae</taxon>
        <taxon>Streptophyta</taxon>
        <taxon>Embryophyta</taxon>
        <taxon>Tracheophyta</taxon>
        <taxon>Spermatophyta</taxon>
        <taxon>Magnoliopsida</taxon>
        <taxon>eudicotyledons</taxon>
        <taxon>Gunneridae</taxon>
        <taxon>Pentapetalae</taxon>
        <taxon>rosids</taxon>
        <taxon>fabids</taxon>
        <taxon>Rosales</taxon>
        <taxon>Rhamnaceae</taxon>
        <taxon>rhamnoid group</taxon>
        <taxon>Rhamneae</taxon>
        <taxon>Rhamnella</taxon>
    </lineage>
</organism>
<evidence type="ECO:0000256" key="15">
    <source>
        <dbReference type="PROSITE-ProRule" id="PRU10141"/>
    </source>
</evidence>
<keyword evidence="10 16" id="KW-0472">Membrane</keyword>
<dbReference type="InterPro" id="IPR000719">
    <property type="entry name" value="Prot_kinase_dom"/>
</dbReference>
<dbReference type="AlphaFoldDB" id="A0A8K0MM33"/>
<dbReference type="CDD" id="cd00054">
    <property type="entry name" value="EGF_CA"/>
    <property type="match status" value="1"/>
</dbReference>
<evidence type="ECO:0000313" key="19">
    <source>
        <dbReference type="EMBL" id="KAF3451042.1"/>
    </source>
</evidence>
<evidence type="ECO:0000259" key="18">
    <source>
        <dbReference type="PROSITE" id="PS50011"/>
    </source>
</evidence>
<feature type="signal peptide" evidence="17">
    <location>
        <begin position="1"/>
        <end position="26"/>
    </location>
</feature>
<gene>
    <name evidence="19" type="ORF">FNV43_RR07131</name>
</gene>
<evidence type="ECO:0000256" key="7">
    <source>
        <dbReference type="ARBA" id="ARBA00022777"/>
    </source>
</evidence>
<keyword evidence="12" id="KW-0325">Glycoprotein</keyword>
<dbReference type="PROSITE" id="PS00108">
    <property type="entry name" value="PROTEIN_KINASE_ST"/>
    <property type="match status" value="1"/>
</dbReference>
<proteinExistence type="predicted"/>
<evidence type="ECO:0000256" key="11">
    <source>
        <dbReference type="ARBA" id="ARBA00023157"/>
    </source>
</evidence>
<dbReference type="GO" id="GO:0030247">
    <property type="term" value="F:polysaccharide binding"/>
    <property type="evidence" value="ECO:0007669"/>
    <property type="project" value="InterPro"/>
</dbReference>
<dbReference type="InterPro" id="IPR017441">
    <property type="entry name" value="Protein_kinase_ATP_BS"/>
</dbReference>
<dbReference type="PANTHER" id="PTHR27005">
    <property type="entry name" value="WALL-ASSOCIATED RECEPTOR KINASE-LIKE 21"/>
    <property type="match status" value="1"/>
</dbReference>
<keyword evidence="20" id="KW-1185">Reference proteome</keyword>
<dbReference type="Pfam" id="PF00069">
    <property type="entry name" value="Pkinase"/>
    <property type="match status" value="1"/>
</dbReference>
<evidence type="ECO:0000256" key="14">
    <source>
        <dbReference type="ARBA" id="ARBA00047951"/>
    </source>
</evidence>
<dbReference type="Pfam" id="PF08488">
    <property type="entry name" value="WAK"/>
    <property type="match status" value="1"/>
</dbReference>
<evidence type="ECO:0000256" key="9">
    <source>
        <dbReference type="ARBA" id="ARBA00022989"/>
    </source>
</evidence>
<accession>A0A8K0MM33</accession>